<comment type="caution">
    <text evidence="4">The sequence shown here is derived from an EMBL/GenBank/DDBJ whole genome shotgun (WGS) entry which is preliminary data.</text>
</comment>
<gene>
    <name evidence="4" type="ORF">B0T24DRAFT_539233</name>
</gene>
<evidence type="ECO:0000313" key="5">
    <source>
        <dbReference type="Proteomes" id="UP001287356"/>
    </source>
</evidence>
<dbReference type="Proteomes" id="UP001287356">
    <property type="component" value="Unassembled WGS sequence"/>
</dbReference>
<sequence length="301" mass="33950">MTVSVSGSLQGNPSPHQAGTKERGNGSCFNITFASHFFQFDGSGLSRSLEGMLRSLLWQVLYQREEALLALMPMFLGLKSTQSTLSWQQRTLKKALISVIRAVNESGYMVLIFLDALNEFDGERIDIAKFCTELVSKCSPSGVFKLCVASRVDADFLYEFQPEAPGIVLEDKVASDMRTYVATTCRDVLEEPAFRPLVNRIIDKSNGVFLWVKLASNDPQRSWRRGMDKQRMLDKMETLPERLASLYRQILDQLDVDDRKDAIKMLSITAAFQIDILTRMYDLEVTTEPPVSTALVQLRAL</sequence>
<protein>
    <recommendedName>
        <fullName evidence="3">Nephrocystin 3-like N-terminal domain-containing protein</fullName>
    </recommendedName>
</protein>
<evidence type="ECO:0000256" key="2">
    <source>
        <dbReference type="SAM" id="MobiDB-lite"/>
    </source>
</evidence>
<keyword evidence="5" id="KW-1185">Reference proteome</keyword>
<dbReference type="EMBL" id="JAULSN010000012">
    <property type="protein sequence ID" value="KAK3361096.1"/>
    <property type="molecule type" value="Genomic_DNA"/>
</dbReference>
<reference evidence="4" key="1">
    <citation type="journal article" date="2023" name="Mol. Phylogenet. Evol.">
        <title>Genome-scale phylogeny and comparative genomics of the fungal order Sordariales.</title>
        <authorList>
            <person name="Hensen N."/>
            <person name="Bonometti L."/>
            <person name="Westerberg I."/>
            <person name="Brannstrom I.O."/>
            <person name="Guillou S."/>
            <person name="Cros-Aarteil S."/>
            <person name="Calhoun S."/>
            <person name="Haridas S."/>
            <person name="Kuo A."/>
            <person name="Mondo S."/>
            <person name="Pangilinan J."/>
            <person name="Riley R."/>
            <person name="LaButti K."/>
            <person name="Andreopoulos B."/>
            <person name="Lipzen A."/>
            <person name="Chen C."/>
            <person name="Yan M."/>
            <person name="Daum C."/>
            <person name="Ng V."/>
            <person name="Clum A."/>
            <person name="Steindorff A."/>
            <person name="Ohm R.A."/>
            <person name="Martin F."/>
            <person name="Silar P."/>
            <person name="Natvig D.O."/>
            <person name="Lalanne C."/>
            <person name="Gautier V."/>
            <person name="Ament-Velasquez S.L."/>
            <person name="Kruys A."/>
            <person name="Hutchinson M.I."/>
            <person name="Powell A.J."/>
            <person name="Barry K."/>
            <person name="Miller A.N."/>
            <person name="Grigoriev I.V."/>
            <person name="Debuchy R."/>
            <person name="Gladieux P."/>
            <person name="Hiltunen Thoren M."/>
            <person name="Johannesson H."/>
        </authorList>
    </citation>
    <scope>NUCLEOTIDE SEQUENCE</scope>
    <source>
        <strain evidence="4">CBS 958.72</strain>
    </source>
</reference>
<name>A0AAE0JSL7_9PEZI</name>
<evidence type="ECO:0000259" key="3">
    <source>
        <dbReference type="Pfam" id="PF24883"/>
    </source>
</evidence>
<dbReference type="Pfam" id="PF24883">
    <property type="entry name" value="NPHP3_N"/>
    <property type="match status" value="1"/>
</dbReference>
<dbReference type="AlphaFoldDB" id="A0AAE0JSL7"/>
<keyword evidence="1" id="KW-0677">Repeat</keyword>
<dbReference type="PANTHER" id="PTHR10039">
    <property type="entry name" value="AMELOGENIN"/>
    <property type="match status" value="1"/>
</dbReference>
<evidence type="ECO:0000313" key="4">
    <source>
        <dbReference type="EMBL" id="KAK3361096.1"/>
    </source>
</evidence>
<feature type="domain" description="Nephrocystin 3-like N-terminal" evidence="3">
    <location>
        <begin position="33"/>
        <end position="151"/>
    </location>
</feature>
<accession>A0AAE0JSL7</accession>
<feature type="region of interest" description="Disordered" evidence="2">
    <location>
        <begin position="1"/>
        <end position="22"/>
    </location>
</feature>
<proteinExistence type="predicted"/>
<evidence type="ECO:0000256" key="1">
    <source>
        <dbReference type="ARBA" id="ARBA00022737"/>
    </source>
</evidence>
<feature type="compositionally biased region" description="Polar residues" evidence="2">
    <location>
        <begin position="1"/>
        <end position="17"/>
    </location>
</feature>
<reference evidence="4" key="2">
    <citation type="submission" date="2023-06" db="EMBL/GenBank/DDBJ databases">
        <authorList>
            <consortium name="Lawrence Berkeley National Laboratory"/>
            <person name="Haridas S."/>
            <person name="Hensen N."/>
            <person name="Bonometti L."/>
            <person name="Westerberg I."/>
            <person name="Brannstrom I.O."/>
            <person name="Guillou S."/>
            <person name="Cros-Aarteil S."/>
            <person name="Calhoun S."/>
            <person name="Kuo A."/>
            <person name="Mondo S."/>
            <person name="Pangilinan J."/>
            <person name="Riley R."/>
            <person name="Labutti K."/>
            <person name="Andreopoulos B."/>
            <person name="Lipzen A."/>
            <person name="Chen C."/>
            <person name="Yanf M."/>
            <person name="Daum C."/>
            <person name="Ng V."/>
            <person name="Clum A."/>
            <person name="Steindorff A."/>
            <person name="Ohm R."/>
            <person name="Martin F."/>
            <person name="Silar P."/>
            <person name="Natvig D."/>
            <person name="Lalanne C."/>
            <person name="Gautier V."/>
            <person name="Ament-Velasquez S.L."/>
            <person name="Kruys A."/>
            <person name="Hutchinson M.I."/>
            <person name="Powell A.J."/>
            <person name="Barry K."/>
            <person name="Miller A.N."/>
            <person name="Grigoriev I.V."/>
            <person name="Debuchy R."/>
            <person name="Gladieux P."/>
            <person name="Thoren M.H."/>
            <person name="Johannesson H."/>
        </authorList>
    </citation>
    <scope>NUCLEOTIDE SEQUENCE</scope>
    <source>
        <strain evidence="4">CBS 958.72</strain>
    </source>
</reference>
<organism evidence="4 5">
    <name type="scientific">Lasiosphaeria ovina</name>
    <dbReference type="NCBI Taxonomy" id="92902"/>
    <lineage>
        <taxon>Eukaryota</taxon>
        <taxon>Fungi</taxon>
        <taxon>Dikarya</taxon>
        <taxon>Ascomycota</taxon>
        <taxon>Pezizomycotina</taxon>
        <taxon>Sordariomycetes</taxon>
        <taxon>Sordariomycetidae</taxon>
        <taxon>Sordariales</taxon>
        <taxon>Lasiosphaeriaceae</taxon>
        <taxon>Lasiosphaeria</taxon>
    </lineage>
</organism>
<dbReference type="PANTHER" id="PTHR10039:SF5">
    <property type="entry name" value="NACHT DOMAIN-CONTAINING PROTEIN"/>
    <property type="match status" value="1"/>
</dbReference>
<dbReference type="InterPro" id="IPR056884">
    <property type="entry name" value="NPHP3-like_N"/>
</dbReference>